<dbReference type="InterPro" id="IPR036388">
    <property type="entry name" value="WH-like_DNA-bd_sf"/>
</dbReference>
<protein>
    <recommendedName>
        <fullName evidence="3">histone acetyltransferase</fullName>
        <ecNumber evidence="3">2.3.1.48</ecNumber>
    </recommendedName>
</protein>
<evidence type="ECO:0000256" key="1">
    <source>
        <dbReference type="ARBA" id="ARBA00004123"/>
    </source>
</evidence>
<dbReference type="InterPro" id="IPR040706">
    <property type="entry name" value="Zf-MYST"/>
</dbReference>
<evidence type="ECO:0000313" key="17">
    <source>
        <dbReference type="EMBL" id="GAO48165.1"/>
    </source>
</evidence>
<dbReference type="PANTHER" id="PTHR10615">
    <property type="entry name" value="HISTONE ACETYLTRANSFERASE"/>
    <property type="match status" value="1"/>
</dbReference>
<feature type="region of interest" description="Disordered" evidence="14">
    <location>
        <begin position="353"/>
        <end position="379"/>
    </location>
</feature>
<gene>
    <name evidence="17" type="ORF">G7K_2345-t1</name>
</gene>
<evidence type="ECO:0000256" key="7">
    <source>
        <dbReference type="ARBA" id="ARBA00022833"/>
    </source>
</evidence>
<keyword evidence="5" id="KW-0479">Metal-binding</keyword>
<dbReference type="GO" id="GO:0008270">
    <property type="term" value="F:zinc ion binding"/>
    <property type="evidence" value="ECO:0007669"/>
    <property type="project" value="UniProtKB-KW"/>
</dbReference>
<dbReference type="Gene3D" id="1.10.10.10">
    <property type="entry name" value="Winged helix-like DNA-binding domain superfamily/Winged helix DNA-binding domain"/>
    <property type="match status" value="1"/>
</dbReference>
<dbReference type="AlphaFoldDB" id="A0A0E9NFH8"/>
<keyword evidence="11" id="KW-0539">Nucleus</keyword>
<dbReference type="GO" id="GO:0006355">
    <property type="term" value="P:regulation of DNA-templated transcription"/>
    <property type="evidence" value="ECO:0007669"/>
    <property type="project" value="InterPro"/>
</dbReference>
<reference evidence="17 18" key="3">
    <citation type="journal article" date="2015" name="Genome Announc.">
        <title>Draft Genome Sequence of the Archiascomycetous Yeast Saitoella complicata.</title>
        <authorList>
            <person name="Yamauchi K."/>
            <person name="Kondo S."/>
            <person name="Hamamoto M."/>
            <person name="Takahashi Y."/>
            <person name="Ogura Y."/>
            <person name="Hayashi T."/>
            <person name="Nishida H."/>
        </authorList>
    </citation>
    <scope>NUCLEOTIDE SEQUENCE [LARGE SCALE GENOMIC DNA]</scope>
    <source>
        <strain evidence="17 18">NRRL Y-17804</strain>
    </source>
</reference>
<evidence type="ECO:0000256" key="8">
    <source>
        <dbReference type="ARBA" id="ARBA00022990"/>
    </source>
</evidence>
<proteinExistence type="inferred from homology"/>
<comment type="subcellular location">
    <subcellularLocation>
        <location evidence="1">Nucleus</location>
    </subcellularLocation>
</comment>
<evidence type="ECO:0000256" key="10">
    <source>
        <dbReference type="ARBA" id="ARBA00023163"/>
    </source>
</evidence>
<accession>A0A0E9NFH8</accession>
<evidence type="ECO:0000256" key="13">
    <source>
        <dbReference type="PIRSR" id="PIRSR602717-51"/>
    </source>
</evidence>
<feature type="active site" description="Proton donor/acceptor" evidence="13">
    <location>
        <position position="561"/>
    </location>
</feature>
<evidence type="ECO:0000259" key="16">
    <source>
        <dbReference type="PROSITE" id="PS51726"/>
    </source>
</evidence>
<dbReference type="Gene3D" id="2.30.30.140">
    <property type="match status" value="1"/>
</dbReference>
<name>A0A0E9NFH8_SAICN</name>
<reference evidence="17 18" key="2">
    <citation type="journal article" date="2014" name="J. Gen. Appl. Microbiol.">
        <title>The early diverging ascomycetous budding yeast Saitoella complicata has three histone deacetylases belonging to the Clr6, Hos2, and Rpd3 lineages.</title>
        <authorList>
            <person name="Nishida H."/>
            <person name="Matsumoto T."/>
            <person name="Kondo S."/>
            <person name="Hamamoto M."/>
            <person name="Yoshikawa H."/>
        </authorList>
    </citation>
    <scope>NUCLEOTIDE SEQUENCE [LARGE SCALE GENOMIC DNA]</scope>
    <source>
        <strain evidence="17 18">NRRL Y-17804</strain>
    </source>
</reference>
<dbReference type="Gene3D" id="3.40.630.30">
    <property type="match status" value="1"/>
</dbReference>
<feature type="domain" description="MYST-type HAT" evidence="16">
    <location>
        <begin position="381"/>
        <end position="642"/>
    </location>
</feature>
<dbReference type="InterPro" id="IPR025995">
    <property type="entry name" value="Tudor-knot"/>
</dbReference>
<dbReference type="EMBL" id="BACD03000013">
    <property type="protein sequence ID" value="GAO48165.1"/>
    <property type="molecule type" value="Genomic_DNA"/>
</dbReference>
<dbReference type="InterPro" id="IPR016197">
    <property type="entry name" value="Chromo-like_dom_sf"/>
</dbReference>
<dbReference type="Proteomes" id="UP000033140">
    <property type="component" value="Unassembled WGS sequence"/>
</dbReference>
<keyword evidence="7" id="KW-0862">Zinc</keyword>
<dbReference type="GO" id="GO:0035267">
    <property type="term" value="C:NuA4 histone acetyltransferase complex"/>
    <property type="evidence" value="ECO:0007669"/>
    <property type="project" value="TreeGrafter"/>
</dbReference>
<dbReference type="SUPFAM" id="SSF54160">
    <property type="entry name" value="Chromo domain-like"/>
    <property type="match status" value="1"/>
</dbReference>
<keyword evidence="8" id="KW-0007">Acetylation</keyword>
<comment type="similarity">
    <text evidence="2">Belongs to the MYST (SAS/MOZ) family.</text>
</comment>
<dbReference type="GO" id="GO:0046972">
    <property type="term" value="F:histone H4K16 acetyltransferase activity"/>
    <property type="evidence" value="ECO:0007669"/>
    <property type="project" value="TreeGrafter"/>
</dbReference>
<keyword evidence="10" id="KW-0804">Transcription</keyword>
<organism evidence="17 18">
    <name type="scientific">Saitoella complicata (strain BCRC 22490 / CBS 7301 / JCM 7358 / NBRC 10748 / NRRL Y-17804)</name>
    <dbReference type="NCBI Taxonomy" id="698492"/>
    <lineage>
        <taxon>Eukaryota</taxon>
        <taxon>Fungi</taxon>
        <taxon>Dikarya</taxon>
        <taxon>Ascomycota</taxon>
        <taxon>Taphrinomycotina</taxon>
        <taxon>Taphrinomycotina incertae sedis</taxon>
        <taxon>Saitoella</taxon>
    </lineage>
</organism>
<dbReference type="STRING" id="698492.A0A0E9NFH8"/>
<feature type="chain" id="PRO_5002430579" description="histone acetyltransferase" evidence="15">
    <location>
        <begin position="20"/>
        <end position="662"/>
    </location>
</feature>
<dbReference type="Pfam" id="PF01853">
    <property type="entry name" value="MOZ_SAS"/>
    <property type="match status" value="1"/>
</dbReference>
<dbReference type="InterPro" id="IPR050603">
    <property type="entry name" value="MYST_HAT"/>
</dbReference>
<keyword evidence="6" id="KW-0863">Zinc-finger</keyword>
<evidence type="ECO:0000256" key="6">
    <source>
        <dbReference type="ARBA" id="ARBA00022771"/>
    </source>
</evidence>
<dbReference type="Pfam" id="PF17772">
    <property type="entry name" value="zf-MYST"/>
    <property type="match status" value="1"/>
</dbReference>
<dbReference type="InterPro" id="IPR016181">
    <property type="entry name" value="Acyl_CoA_acyltransferase"/>
</dbReference>
<evidence type="ECO:0000256" key="4">
    <source>
        <dbReference type="ARBA" id="ARBA00022679"/>
    </source>
</evidence>
<keyword evidence="18" id="KW-1185">Reference proteome</keyword>
<evidence type="ECO:0000256" key="9">
    <source>
        <dbReference type="ARBA" id="ARBA00023015"/>
    </source>
</evidence>
<keyword evidence="15" id="KW-0732">Signal</keyword>
<sequence>MAFLELLVTLFSRSVTIRAIHHRDTPPNNLSEIQNIHTKTKSRHLSLNDDDTTSGLDLLLSTAGDVAGLDDNGDLGETTLGQELAVTVLGEVDDGGLLSGGVGKVLLTGLGGDESPELVQVEGGAPLLVGGVVVIPEVRPIILTVSSRLAQSNRLVQRDNRGSGRNVPHTNLTEVTGMVLIEVGTVVVLNIHTFNSCSVQGGWELKIPDHQPNHDLLDASCAFLESNVPTRPLPAETCPRCFLVLVSLVGIVGDGQLFSENSSVLASTRDDAVYDVRDEYQCPVHVSMHQLTDLAPRQLRWVKWREDSYSSASILNIDVTSQRAYVHYINQDKRLDAWVPFSAIGDIVEEGAASPAPGAEDHVASPQAMDAQSVSTEGPDQGVRNVDKVIFGRYEIQTWYRSPYPAELVTPGGVPYLHVCPLCFKYTIDGEPLRKHIVACPKENNLPGKKVYERGPLSIYEVDGDVEKLYCQNLCLFAKLFLDHKTIYYDVSGFLFYVLVNNQSGTAEYCAYFSKEKVSWDNNNLACIITFPPHQRHGYGRMLISFSYALSRLEDVRGGPERPLSDLGYRGYINYWTGAVAAVLLETSEDGQTETTIEEISEATGIREEEVLEAMTQMGLNNWVKKDGAVVVNSNDIKNWIKENNIKTDSMIDEDCMIIDAE</sequence>
<dbReference type="SUPFAM" id="SSF55729">
    <property type="entry name" value="Acyl-CoA N-acyltransferases (Nat)"/>
    <property type="match status" value="1"/>
</dbReference>
<dbReference type="PROSITE" id="PS51726">
    <property type="entry name" value="MYST_HAT"/>
    <property type="match status" value="1"/>
</dbReference>
<evidence type="ECO:0000256" key="14">
    <source>
        <dbReference type="SAM" id="MobiDB-lite"/>
    </source>
</evidence>
<dbReference type="GO" id="GO:0005634">
    <property type="term" value="C:nucleus"/>
    <property type="evidence" value="ECO:0007669"/>
    <property type="project" value="UniProtKB-SubCell"/>
</dbReference>
<dbReference type="Gene3D" id="3.30.60.60">
    <property type="entry name" value="N-acetyl transferase-like"/>
    <property type="match status" value="1"/>
</dbReference>
<comment type="caution">
    <text evidence="17">The sequence shown here is derived from an EMBL/GenBank/DDBJ whole genome shotgun (WGS) entry which is preliminary data.</text>
</comment>
<dbReference type="PANTHER" id="PTHR10615:SF219">
    <property type="entry name" value="HISTONE ACETYLTRANSFERASE KAT5"/>
    <property type="match status" value="1"/>
</dbReference>
<keyword evidence="12" id="KW-0012">Acyltransferase</keyword>
<evidence type="ECO:0000256" key="3">
    <source>
        <dbReference type="ARBA" id="ARBA00013184"/>
    </source>
</evidence>
<reference evidence="17 18" key="1">
    <citation type="journal article" date="2011" name="J. Gen. Appl. Microbiol.">
        <title>Draft genome sequencing of the enigmatic yeast Saitoella complicata.</title>
        <authorList>
            <person name="Nishida H."/>
            <person name="Hamamoto M."/>
            <person name="Sugiyama J."/>
        </authorList>
    </citation>
    <scope>NUCLEOTIDE SEQUENCE [LARGE SCALE GENOMIC DNA]</scope>
    <source>
        <strain evidence="17 18">NRRL Y-17804</strain>
    </source>
</reference>
<evidence type="ECO:0000256" key="12">
    <source>
        <dbReference type="ARBA" id="ARBA00023315"/>
    </source>
</evidence>
<evidence type="ECO:0000256" key="11">
    <source>
        <dbReference type="ARBA" id="ARBA00023242"/>
    </source>
</evidence>
<keyword evidence="4" id="KW-0808">Transferase</keyword>
<dbReference type="InterPro" id="IPR002717">
    <property type="entry name" value="HAT_MYST-type"/>
</dbReference>
<evidence type="ECO:0000256" key="15">
    <source>
        <dbReference type="SAM" id="SignalP"/>
    </source>
</evidence>
<dbReference type="Pfam" id="PF11717">
    <property type="entry name" value="Tudor-knot"/>
    <property type="match status" value="1"/>
</dbReference>
<keyword evidence="9" id="KW-0805">Transcription regulation</keyword>
<dbReference type="EC" id="2.3.1.48" evidence="3"/>
<feature type="signal peptide" evidence="15">
    <location>
        <begin position="1"/>
        <end position="19"/>
    </location>
</feature>
<evidence type="ECO:0000256" key="2">
    <source>
        <dbReference type="ARBA" id="ARBA00010107"/>
    </source>
</evidence>
<evidence type="ECO:0000313" key="18">
    <source>
        <dbReference type="Proteomes" id="UP000033140"/>
    </source>
</evidence>
<evidence type="ECO:0000256" key="5">
    <source>
        <dbReference type="ARBA" id="ARBA00022723"/>
    </source>
</evidence>